<dbReference type="PROSITE" id="PS51459">
    <property type="entry name" value="FIDO"/>
    <property type="match status" value="1"/>
</dbReference>
<dbReference type="PANTHER" id="PTHR39560:SF1">
    <property type="entry name" value="PROTEIN ADENYLYLTRANSFERASE FIC-RELATED"/>
    <property type="match status" value="1"/>
</dbReference>
<dbReference type="EMBL" id="CP045835">
    <property type="protein sequence ID" value="QGG52989.1"/>
    <property type="molecule type" value="Genomic_DNA"/>
</dbReference>
<keyword evidence="2" id="KW-0548">Nucleotidyltransferase</keyword>
<dbReference type="RefSeq" id="WP_369593690.1">
    <property type="nucleotide sequence ID" value="NZ_CP045835.1"/>
</dbReference>
<dbReference type="Proteomes" id="UP000373269">
    <property type="component" value="Chromosome"/>
</dbReference>
<evidence type="ECO:0000256" key="6">
    <source>
        <dbReference type="ARBA" id="ARBA00047939"/>
    </source>
</evidence>
<dbReference type="EC" id="2.7.7.108" evidence="5"/>
<evidence type="ECO:0000313" key="9">
    <source>
        <dbReference type="EMBL" id="QGG52989.1"/>
    </source>
</evidence>
<organism evidence="9 10">
    <name type="scientific">Lysinibacillus pakistanensis</name>
    <dbReference type="NCBI Taxonomy" id="759811"/>
    <lineage>
        <taxon>Bacteria</taxon>
        <taxon>Bacillati</taxon>
        <taxon>Bacillota</taxon>
        <taxon>Bacilli</taxon>
        <taxon>Bacillales</taxon>
        <taxon>Bacillaceae</taxon>
        <taxon>Lysinibacillus</taxon>
    </lineage>
</organism>
<keyword evidence="4" id="KW-0067">ATP-binding</keyword>
<sequence>MDPYVYENSNVLKNKLNIRNEQELINIEAQFLIVGILDIDEILSDIDFFHLSSLQKVHYFLFQSIYEWAGEFRTVNIYKSEKVLGGVSVAYSDTTCIETDLKLIFDWTASISWSVSNNQLAQNFSRLMTDIWRVHPYREGNTRTVSIFMKLFAEAQGLQFNEQLLSKNAGYVRNALVLAAVEESPEPEYLLKIITDALGLAKTGFVPKQKTNDEKYKIIEQYRVSNYEEKPFTIGTNLNKK</sequence>
<evidence type="ECO:0000256" key="1">
    <source>
        <dbReference type="ARBA" id="ARBA00022679"/>
    </source>
</evidence>
<proteinExistence type="predicted"/>
<protein>
    <recommendedName>
        <fullName evidence="5">protein adenylyltransferase</fullName>
        <ecNumber evidence="5">2.7.7.108</ecNumber>
    </recommendedName>
</protein>
<evidence type="ECO:0000256" key="3">
    <source>
        <dbReference type="ARBA" id="ARBA00022741"/>
    </source>
</evidence>
<gene>
    <name evidence="9" type="ORF">GDS87_19705</name>
</gene>
<dbReference type="InterPro" id="IPR003812">
    <property type="entry name" value="Fido"/>
</dbReference>
<name>A0ABX6DDT5_9BACI</name>
<dbReference type="Pfam" id="PF02661">
    <property type="entry name" value="Fic"/>
    <property type="match status" value="1"/>
</dbReference>
<evidence type="ECO:0000313" key="10">
    <source>
        <dbReference type="Proteomes" id="UP000373269"/>
    </source>
</evidence>
<evidence type="ECO:0000256" key="5">
    <source>
        <dbReference type="ARBA" id="ARBA00034531"/>
    </source>
</evidence>
<evidence type="ECO:0000259" key="8">
    <source>
        <dbReference type="PROSITE" id="PS51459"/>
    </source>
</evidence>
<reference evidence="9 10" key="1">
    <citation type="submission" date="2019-11" db="EMBL/GenBank/DDBJ databases">
        <title>Whole Genome Sequencing and Comparative Genomic Analyses of Lysinibacillus pakistanensis LZH-9, a Halotolerant Strain with Excellent COD Removal Capability.</title>
        <authorList>
            <person name="Zhou H."/>
        </authorList>
    </citation>
    <scope>NUCLEOTIDE SEQUENCE [LARGE SCALE GENOMIC DNA]</scope>
    <source>
        <strain evidence="9 10">LZH-9</strain>
    </source>
</reference>
<feature type="domain" description="Fido" evidence="8">
    <location>
        <begin position="49"/>
        <end position="196"/>
    </location>
</feature>
<evidence type="ECO:0000256" key="7">
    <source>
        <dbReference type="ARBA" id="ARBA00048696"/>
    </source>
</evidence>
<evidence type="ECO:0000256" key="2">
    <source>
        <dbReference type="ARBA" id="ARBA00022695"/>
    </source>
</evidence>
<comment type="catalytic activity">
    <reaction evidence="7">
        <text>L-tyrosyl-[protein] + ATP = O-(5'-adenylyl)-L-tyrosyl-[protein] + diphosphate</text>
        <dbReference type="Rhea" id="RHEA:54288"/>
        <dbReference type="Rhea" id="RHEA-COMP:10136"/>
        <dbReference type="Rhea" id="RHEA-COMP:13846"/>
        <dbReference type="ChEBI" id="CHEBI:30616"/>
        <dbReference type="ChEBI" id="CHEBI:33019"/>
        <dbReference type="ChEBI" id="CHEBI:46858"/>
        <dbReference type="ChEBI" id="CHEBI:83624"/>
        <dbReference type="EC" id="2.7.7.108"/>
    </reaction>
</comment>
<evidence type="ECO:0000256" key="4">
    <source>
        <dbReference type="ARBA" id="ARBA00022840"/>
    </source>
</evidence>
<keyword evidence="10" id="KW-1185">Reference proteome</keyword>
<accession>A0ABX6DDT5</accession>
<keyword evidence="3" id="KW-0547">Nucleotide-binding</keyword>
<comment type="catalytic activity">
    <reaction evidence="6">
        <text>L-threonyl-[protein] + ATP = 3-O-(5'-adenylyl)-L-threonyl-[protein] + diphosphate</text>
        <dbReference type="Rhea" id="RHEA:54292"/>
        <dbReference type="Rhea" id="RHEA-COMP:11060"/>
        <dbReference type="Rhea" id="RHEA-COMP:13847"/>
        <dbReference type="ChEBI" id="CHEBI:30013"/>
        <dbReference type="ChEBI" id="CHEBI:30616"/>
        <dbReference type="ChEBI" id="CHEBI:33019"/>
        <dbReference type="ChEBI" id="CHEBI:138113"/>
        <dbReference type="EC" id="2.7.7.108"/>
    </reaction>
</comment>
<dbReference type="SUPFAM" id="SSF140931">
    <property type="entry name" value="Fic-like"/>
    <property type="match status" value="1"/>
</dbReference>
<dbReference type="InterPro" id="IPR036597">
    <property type="entry name" value="Fido-like_dom_sf"/>
</dbReference>
<dbReference type="PANTHER" id="PTHR39560">
    <property type="entry name" value="PROTEIN ADENYLYLTRANSFERASE FIC-RELATED"/>
    <property type="match status" value="1"/>
</dbReference>
<keyword evidence="1" id="KW-0808">Transferase</keyword>
<dbReference type="Gene3D" id="1.10.3290.10">
    <property type="entry name" value="Fido-like domain"/>
    <property type="match status" value="1"/>
</dbReference>